<dbReference type="EnsemblMetazoa" id="tetur01g08170.1">
    <property type="protein sequence ID" value="tetur01g08170.1"/>
    <property type="gene ID" value="tetur01g08170"/>
</dbReference>
<evidence type="ECO:0000313" key="1">
    <source>
        <dbReference type="EnsemblMetazoa" id="tetur01g08170.1"/>
    </source>
</evidence>
<sequence>MTDWLRKWSHLIAERTRKVEYLVENRHWRHDETSPSNTFGYVYYRTEEPIDGNCLSTLFPNLMIADFYYGLCIKGKHEDIVTLIKKMPSLEGNSHEFYNTEQSIFQHCDQLEMVSTNYVDPCMEKNGVSIKQLHLWNCTLNRFKEDAHYFPNLERLSISNNEGNI</sequence>
<name>T1JRU3_TETUR</name>
<dbReference type="EMBL" id="CAEY01000456">
    <property type="status" value="NOT_ANNOTATED_CDS"/>
    <property type="molecule type" value="Genomic_DNA"/>
</dbReference>
<proteinExistence type="predicted"/>
<accession>T1JRU3</accession>
<reference evidence="2" key="1">
    <citation type="submission" date="2011-08" db="EMBL/GenBank/DDBJ databases">
        <authorList>
            <person name="Rombauts S."/>
        </authorList>
    </citation>
    <scope>NUCLEOTIDE SEQUENCE</scope>
    <source>
        <strain evidence="2">London</strain>
    </source>
</reference>
<protein>
    <submittedName>
        <fullName evidence="1">Uncharacterized protein</fullName>
    </submittedName>
</protein>
<reference evidence="1" key="2">
    <citation type="submission" date="2015-06" db="UniProtKB">
        <authorList>
            <consortium name="EnsemblMetazoa"/>
        </authorList>
    </citation>
    <scope>IDENTIFICATION</scope>
</reference>
<dbReference type="AlphaFoldDB" id="T1JRU3"/>
<keyword evidence="2" id="KW-1185">Reference proteome</keyword>
<evidence type="ECO:0000313" key="2">
    <source>
        <dbReference type="Proteomes" id="UP000015104"/>
    </source>
</evidence>
<organism evidence="1 2">
    <name type="scientific">Tetranychus urticae</name>
    <name type="common">Two-spotted spider mite</name>
    <dbReference type="NCBI Taxonomy" id="32264"/>
    <lineage>
        <taxon>Eukaryota</taxon>
        <taxon>Metazoa</taxon>
        <taxon>Ecdysozoa</taxon>
        <taxon>Arthropoda</taxon>
        <taxon>Chelicerata</taxon>
        <taxon>Arachnida</taxon>
        <taxon>Acari</taxon>
        <taxon>Acariformes</taxon>
        <taxon>Trombidiformes</taxon>
        <taxon>Prostigmata</taxon>
        <taxon>Eleutherengona</taxon>
        <taxon>Raphignathae</taxon>
        <taxon>Tetranychoidea</taxon>
        <taxon>Tetranychidae</taxon>
        <taxon>Tetranychus</taxon>
    </lineage>
</organism>
<dbReference type="Proteomes" id="UP000015104">
    <property type="component" value="Unassembled WGS sequence"/>
</dbReference>
<dbReference type="HOGENOM" id="CLU_097321_1_0_1"/>